<evidence type="ECO:0000313" key="2">
    <source>
        <dbReference type="EMBL" id="WNY25882.1"/>
    </source>
</evidence>
<gene>
    <name evidence="2" type="ORF">MsAc7_14470</name>
</gene>
<name>A0AA96ZWF0_9EURY</name>
<dbReference type="Proteomes" id="UP001303587">
    <property type="component" value="Chromosome"/>
</dbReference>
<keyword evidence="1" id="KW-0472">Membrane</keyword>
<keyword evidence="3" id="KW-1185">Reference proteome</keyword>
<protein>
    <submittedName>
        <fullName evidence="2">Uncharacterized protein</fullName>
    </submittedName>
</protein>
<keyword evidence="1" id="KW-0812">Transmembrane</keyword>
<feature type="transmembrane region" description="Helical" evidence="1">
    <location>
        <begin position="32"/>
        <end position="51"/>
    </location>
</feature>
<dbReference type="GeneID" id="89230548"/>
<reference evidence="2 3" key="1">
    <citation type="submission" date="2023-07" db="EMBL/GenBank/DDBJ databases">
        <title>Closed genoem sequence of Methanosarcinaceae archaeon Ac7.</title>
        <authorList>
            <person name="Poehlein A."/>
            <person name="Protasov E."/>
            <person name="Platt K."/>
            <person name="Reeh H."/>
            <person name="Daniel R."/>
            <person name="Brune A."/>
        </authorList>
    </citation>
    <scope>NUCLEOTIDE SEQUENCE [LARGE SCALE GENOMIC DNA]</scope>
    <source>
        <strain evidence="2 3">Ac7</strain>
    </source>
</reference>
<accession>A0AA96ZWF0</accession>
<organism evidence="2 3">
    <name type="scientific">Methanolapillus millepedarum</name>
    <dbReference type="NCBI Taxonomy" id="3028296"/>
    <lineage>
        <taxon>Archaea</taxon>
        <taxon>Methanobacteriati</taxon>
        <taxon>Methanobacteriota</taxon>
        <taxon>Stenosarchaea group</taxon>
        <taxon>Methanomicrobia</taxon>
        <taxon>Methanosarcinales</taxon>
        <taxon>Methanosarcinaceae</taxon>
        <taxon>Methanolapillus</taxon>
    </lineage>
</organism>
<feature type="transmembrane region" description="Helical" evidence="1">
    <location>
        <begin position="58"/>
        <end position="77"/>
    </location>
</feature>
<keyword evidence="1" id="KW-1133">Transmembrane helix</keyword>
<sequence>MLHEPKEYAIAIIVGAPLLISLSLLLTESSKIWNYIGILIVLGFYVFCFFGQDWNRNYYTFYSLAGIAYVMVLYSVIQKGKLDWGKQKKGKD</sequence>
<dbReference type="AlphaFoldDB" id="A0AA96ZWF0"/>
<dbReference type="RefSeq" id="WP_338102231.1">
    <property type="nucleotide sequence ID" value="NZ_CP131060.1"/>
</dbReference>
<proteinExistence type="predicted"/>
<evidence type="ECO:0000313" key="3">
    <source>
        <dbReference type="Proteomes" id="UP001303587"/>
    </source>
</evidence>
<feature type="transmembrane region" description="Helical" evidence="1">
    <location>
        <begin position="7"/>
        <end position="26"/>
    </location>
</feature>
<evidence type="ECO:0000256" key="1">
    <source>
        <dbReference type="SAM" id="Phobius"/>
    </source>
</evidence>
<dbReference type="EMBL" id="CP131060">
    <property type="protein sequence ID" value="WNY25882.1"/>
    <property type="molecule type" value="Genomic_DNA"/>
</dbReference>